<dbReference type="EMBL" id="MLFT02000043">
    <property type="protein sequence ID" value="PHT30282.1"/>
    <property type="molecule type" value="Genomic_DNA"/>
</dbReference>
<evidence type="ECO:0000256" key="2">
    <source>
        <dbReference type="ARBA" id="ARBA00023015"/>
    </source>
</evidence>
<dbReference type="Proteomes" id="UP000224567">
    <property type="component" value="Unassembled WGS sequence"/>
</dbReference>
<keyword evidence="3" id="KW-0238">DNA-binding</keyword>
<keyword evidence="9" id="KW-1185">Reference proteome</keyword>
<reference evidence="8 9" key="1">
    <citation type="journal article" date="2017" name="Genome Biol.">
        <title>New reference genome sequences of hot pepper reveal the massive evolution of plant disease-resistance genes by retroduplication.</title>
        <authorList>
            <person name="Kim S."/>
            <person name="Park J."/>
            <person name="Yeom S.I."/>
            <person name="Kim Y.M."/>
            <person name="Seo E."/>
            <person name="Kim K.T."/>
            <person name="Kim M.S."/>
            <person name="Lee J.M."/>
            <person name="Cheong K."/>
            <person name="Shin H.S."/>
            <person name="Kim S.B."/>
            <person name="Han K."/>
            <person name="Lee J."/>
            <person name="Park M."/>
            <person name="Lee H.A."/>
            <person name="Lee H.Y."/>
            <person name="Lee Y."/>
            <person name="Oh S."/>
            <person name="Lee J.H."/>
            <person name="Choi E."/>
            <person name="Choi E."/>
            <person name="Lee S.E."/>
            <person name="Jeon J."/>
            <person name="Kim H."/>
            <person name="Choi G."/>
            <person name="Song H."/>
            <person name="Lee J."/>
            <person name="Lee S.C."/>
            <person name="Kwon J.K."/>
            <person name="Lee H.Y."/>
            <person name="Koo N."/>
            <person name="Hong Y."/>
            <person name="Kim R.W."/>
            <person name="Kang W.H."/>
            <person name="Huh J.H."/>
            <person name="Kang B.C."/>
            <person name="Yang T.J."/>
            <person name="Lee Y.H."/>
            <person name="Bennetzen J.L."/>
            <person name="Choi D."/>
        </authorList>
    </citation>
    <scope>NUCLEOTIDE SEQUENCE [LARGE SCALE GENOMIC DNA]</scope>
    <source>
        <strain evidence="9">cv. PBC81</strain>
    </source>
</reference>
<name>A0A2G2VBC2_CAPBA</name>
<evidence type="ECO:0000256" key="4">
    <source>
        <dbReference type="ARBA" id="ARBA00023163"/>
    </source>
</evidence>
<reference evidence="9" key="2">
    <citation type="journal article" date="2017" name="J. Anim. Genet.">
        <title>Multiple reference genome sequences of hot pepper reveal the massive evolution of plant disease resistance genes by retroduplication.</title>
        <authorList>
            <person name="Kim S."/>
            <person name="Park J."/>
            <person name="Yeom S.-I."/>
            <person name="Kim Y.-M."/>
            <person name="Seo E."/>
            <person name="Kim K.-T."/>
            <person name="Kim M.-S."/>
            <person name="Lee J.M."/>
            <person name="Cheong K."/>
            <person name="Shin H.-S."/>
            <person name="Kim S.-B."/>
            <person name="Han K."/>
            <person name="Lee J."/>
            <person name="Park M."/>
            <person name="Lee H.-A."/>
            <person name="Lee H.-Y."/>
            <person name="Lee Y."/>
            <person name="Oh S."/>
            <person name="Lee J.H."/>
            <person name="Choi E."/>
            <person name="Choi E."/>
            <person name="Lee S.E."/>
            <person name="Jeon J."/>
            <person name="Kim H."/>
            <person name="Choi G."/>
            <person name="Song H."/>
            <person name="Lee J."/>
            <person name="Lee S.-C."/>
            <person name="Kwon J.-K."/>
            <person name="Lee H.-Y."/>
            <person name="Koo N."/>
            <person name="Hong Y."/>
            <person name="Kim R.W."/>
            <person name="Kang W.-H."/>
            <person name="Huh J.H."/>
            <person name="Kang B.-C."/>
            <person name="Yang T.-J."/>
            <person name="Lee Y.-H."/>
            <person name="Bennetzen J.L."/>
            <person name="Choi D."/>
        </authorList>
    </citation>
    <scope>NUCLEOTIDE SEQUENCE [LARGE SCALE GENOMIC DNA]</scope>
    <source>
        <strain evidence="9">cv. PBC81</strain>
    </source>
</reference>
<dbReference type="GO" id="GO:0006355">
    <property type="term" value="P:regulation of DNA-templated transcription"/>
    <property type="evidence" value="ECO:0007669"/>
    <property type="project" value="InterPro"/>
</dbReference>
<evidence type="ECO:0000256" key="6">
    <source>
        <dbReference type="SAM" id="MobiDB-lite"/>
    </source>
</evidence>
<evidence type="ECO:0000256" key="3">
    <source>
        <dbReference type="ARBA" id="ARBA00023125"/>
    </source>
</evidence>
<dbReference type="PANTHER" id="PTHR31989">
    <property type="entry name" value="NAC DOMAIN-CONTAINING PROTEIN 82-RELATED"/>
    <property type="match status" value="1"/>
</dbReference>
<dbReference type="OrthoDB" id="1305923at2759"/>
<evidence type="ECO:0000256" key="1">
    <source>
        <dbReference type="ARBA" id="ARBA00004123"/>
    </source>
</evidence>
<accession>A0A2G2VBC2</accession>
<evidence type="ECO:0000259" key="7">
    <source>
        <dbReference type="PROSITE" id="PS51005"/>
    </source>
</evidence>
<dbReference type="InterPro" id="IPR003441">
    <property type="entry name" value="NAC-dom"/>
</dbReference>
<feature type="region of interest" description="Disordered" evidence="6">
    <location>
        <begin position="204"/>
        <end position="225"/>
    </location>
</feature>
<dbReference type="SUPFAM" id="SSF101941">
    <property type="entry name" value="NAC domain"/>
    <property type="match status" value="1"/>
</dbReference>
<dbReference type="PROSITE" id="PS51005">
    <property type="entry name" value="NAC"/>
    <property type="match status" value="1"/>
</dbReference>
<evidence type="ECO:0000313" key="9">
    <source>
        <dbReference type="Proteomes" id="UP000224567"/>
    </source>
</evidence>
<evidence type="ECO:0000313" key="8">
    <source>
        <dbReference type="EMBL" id="PHT30282.1"/>
    </source>
</evidence>
<dbReference type="GO" id="GO:0005634">
    <property type="term" value="C:nucleus"/>
    <property type="evidence" value="ECO:0007669"/>
    <property type="project" value="UniProtKB-SubCell"/>
</dbReference>
<protein>
    <recommendedName>
        <fullName evidence="7">NAC domain-containing protein</fullName>
    </recommendedName>
</protein>
<gene>
    <name evidence="8" type="ORF">CQW23_30072</name>
</gene>
<keyword evidence="5" id="KW-0539">Nucleus</keyword>
<organism evidence="8 9">
    <name type="scientific">Capsicum baccatum</name>
    <name type="common">Peruvian pepper</name>
    <dbReference type="NCBI Taxonomy" id="33114"/>
    <lineage>
        <taxon>Eukaryota</taxon>
        <taxon>Viridiplantae</taxon>
        <taxon>Streptophyta</taxon>
        <taxon>Embryophyta</taxon>
        <taxon>Tracheophyta</taxon>
        <taxon>Spermatophyta</taxon>
        <taxon>Magnoliopsida</taxon>
        <taxon>eudicotyledons</taxon>
        <taxon>Gunneridae</taxon>
        <taxon>Pentapetalae</taxon>
        <taxon>asterids</taxon>
        <taxon>lamiids</taxon>
        <taxon>Solanales</taxon>
        <taxon>Solanaceae</taxon>
        <taxon>Solanoideae</taxon>
        <taxon>Capsiceae</taxon>
        <taxon>Capsicum</taxon>
    </lineage>
</organism>
<comment type="caution">
    <text evidence="8">The sequence shown here is derived from an EMBL/GenBank/DDBJ whole genome shotgun (WGS) entry which is preliminary data.</text>
</comment>
<keyword evidence="4" id="KW-0804">Transcription</keyword>
<feature type="domain" description="NAC" evidence="7">
    <location>
        <begin position="1"/>
        <end position="141"/>
    </location>
</feature>
<dbReference type="STRING" id="33114.A0A2G2VBC2"/>
<feature type="region of interest" description="Disordered" evidence="6">
    <location>
        <begin position="145"/>
        <end position="177"/>
    </location>
</feature>
<dbReference type="Pfam" id="PF02365">
    <property type="entry name" value="NAM"/>
    <property type="match status" value="1"/>
</dbReference>
<dbReference type="Gene3D" id="2.170.150.80">
    <property type="entry name" value="NAC domain"/>
    <property type="match status" value="1"/>
</dbReference>
<sequence>MPIECHDIRHIDLYGIKKPPWELFKGLLRSEGKTGTDQLNYFFTPLKKKSVKGRNFNRTIAGVGQWKGRDISKEIYDKEGSVIGSKRTFRFDEESSRSDNNQRTVYWIMKEYSLDETIVDKLRQRDEIQKEDYVVCSIMRKVSSRKNSQDVPSKAENEVSNHHHRDNVPSSSAETCRPWPYHDAAEIRSLPPLDGPFRSLNEEDLALFEKPDPGYPQAYQNKKLE</sequence>
<comment type="subcellular location">
    <subcellularLocation>
        <location evidence="1">Nucleus</location>
    </subcellularLocation>
</comment>
<dbReference type="GO" id="GO:0003677">
    <property type="term" value="F:DNA binding"/>
    <property type="evidence" value="ECO:0007669"/>
    <property type="project" value="UniProtKB-KW"/>
</dbReference>
<evidence type="ECO:0000256" key="5">
    <source>
        <dbReference type="ARBA" id="ARBA00023242"/>
    </source>
</evidence>
<keyword evidence="2" id="KW-0805">Transcription regulation</keyword>
<dbReference type="AlphaFoldDB" id="A0A2G2VBC2"/>
<dbReference type="InterPro" id="IPR036093">
    <property type="entry name" value="NAC_dom_sf"/>
</dbReference>
<proteinExistence type="predicted"/>